<keyword evidence="1 7" id="KW-0436">Ligase</keyword>
<evidence type="ECO:0000313" key="10">
    <source>
        <dbReference type="EMBL" id="UNH30943.1"/>
    </source>
</evidence>
<dbReference type="InterPro" id="IPR018239">
    <property type="entry name" value="DNA_ligase_AS"/>
</dbReference>
<dbReference type="InterPro" id="IPR050326">
    <property type="entry name" value="NAD_dep_DNA_ligaseB"/>
</dbReference>
<sequence>MRINIGFLLSWLMIKRLHPQSVFLIAVSGLSLILYLLFHTDSLAESPKEDKNCPNWSVEKFNTEIIHLNQQLSEWDHAYYQQGHGVVDDEVYDQLALTLGQWQNCIHKPLQLTGDYLSHATNNIMGKLEDRTQTVTKNDFRHKVSHPVIHSGLKKLSTEQIKGWLASREQVWLQPKIDGVAVTLVYEYGELTGLISRGDGVKGENWRYKADFIPAIPKRIPSASAFLVLQGELFWRLEQHIQQDTGGLNMRSKMAGWMMRKGNPTATEENIGLFIWGWPDGPEDMPTQLKKLAELGFTLSTQHTHSLDNYIHAENLRSHYYQQPMPFATDGVVLKQYPIPVSQAWQVGNNSWSVGWKYPLRLQLTEIKSLRLSIGRTGRLTIIAHVYPVIIDGKKVQRVNLGTYRHWLNQDVLVGDKVQISLAGHGIPKLEQVVWRLQKRILPDFLPVQHYDTSTCFTYSVDCHQQFMARLIWLGKHLGMKGINIRAWESLIDAGKLRTLTDWLLLHRQDINQVTSIGLAKAEIISTQFEQAKQKAFYFWLKGLSVPLPNTKLQQITSWHQLSHGALISRLSVKQKTQLNKFLAIPEIIQIAEQLQNSNIEGFSLRDVR</sequence>
<dbReference type="InterPro" id="IPR013839">
    <property type="entry name" value="DNAligase_adenylation"/>
</dbReference>
<keyword evidence="8" id="KW-0472">Membrane</keyword>
<dbReference type="GO" id="GO:0006281">
    <property type="term" value="P:DNA repair"/>
    <property type="evidence" value="ECO:0007669"/>
    <property type="project" value="UniProtKB-KW"/>
</dbReference>
<dbReference type="InterPro" id="IPR013840">
    <property type="entry name" value="DNAligase_N"/>
</dbReference>
<keyword evidence="2 7" id="KW-0235">DNA replication</keyword>
<dbReference type="PANTHER" id="PTHR47810">
    <property type="entry name" value="DNA LIGASE"/>
    <property type="match status" value="1"/>
</dbReference>
<dbReference type="GO" id="GO:0003911">
    <property type="term" value="F:DNA ligase (NAD+) activity"/>
    <property type="evidence" value="ECO:0007669"/>
    <property type="project" value="UniProtKB-UniRule"/>
</dbReference>
<dbReference type="Proteomes" id="UP000829116">
    <property type="component" value="Chromosome"/>
</dbReference>
<dbReference type="PANTHER" id="PTHR47810:SF1">
    <property type="entry name" value="DNA LIGASE B"/>
    <property type="match status" value="1"/>
</dbReference>
<organism evidence="10 11">
    <name type="scientific">Moellerella wisconsensis</name>
    <dbReference type="NCBI Taxonomy" id="158849"/>
    <lineage>
        <taxon>Bacteria</taxon>
        <taxon>Pseudomonadati</taxon>
        <taxon>Pseudomonadota</taxon>
        <taxon>Gammaproteobacteria</taxon>
        <taxon>Enterobacterales</taxon>
        <taxon>Morganellaceae</taxon>
        <taxon>Moellerella</taxon>
    </lineage>
</organism>
<dbReference type="HAMAP" id="MF_01587">
    <property type="entry name" value="DNA_ligase_B"/>
    <property type="match status" value="1"/>
</dbReference>
<proteinExistence type="inferred from homology"/>
<evidence type="ECO:0000256" key="6">
    <source>
        <dbReference type="ARBA" id="ARBA00034005"/>
    </source>
</evidence>
<keyword evidence="4 7" id="KW-0520">NAD</keyword>
<evidence type="ECO:0000256" key="5">
    <source>
        <dbReference type="ARBA" id="ARBA00023204"/>
    </source>
</evidence>
<dbReference type="Gene3D" id="2.40.50.140">
    <property type="entry name" value="Nucleic acid-binding proteins"/>
    <property type="match status" value="1"/>
</dbReference>
<dbReference type="RefSeq" id="WP_241542263.1">
    <property type="nucleotide sequence ID" value="NZ_CAWQWN010000001.1"/>
</dbReference>
<protein>
    <recommendedName>
        <fullName evidence="7">DNA ligase B</fullName>
        <ecNumber evidence="7">6.5.1.2</ecNumber>
    </recommendedName>
    <alternativeName>
        <fullName evidence="7">Polydeoxyribonucleotide synthase [NAD(+)] B</fullName>
    </alternativeName>
</protein>
<accession>A0A9Q8Q3C8</accession>
<dbReference type="PROSITE" id="PS01055">
    <property type="entry name" value="DNA_LIGASE_N1"/>
    <property type="match status" value="1"/>
</dbReference>
<keyword evidence="3 7" id="KW-0227">DNA damage</keyword>
<keyword evidence="8" id="KW-0812">Transmembrane</keyword>
<name>A0A9Q8Q3C8_9GAMM</name>
<dbReference type="AlphaFoldDB" id="A0A9Q8Q3C8"/>
<dbReference type="SUPFAM" id="SSF47781">
    <property type="entry name" value="RuvA domain 2-like"/>
    <property type="match status" value="1"/>
</dbReference>
<comment type="similarity">
    <text evidence="7">Belongs to the NAD-dependent DNA ligase family. LigB subfamily.</text>
</comment>
<evidence type="ECO:0000313" key="11">
    <source>
        <dbReference type="Proteomes" id="UP000829116"/>
    </source>
</evidence>
<dbReference type="SUPFAM" id="SSF56091">
    <property type="entry name" value="DNA ligase/mRNA capping enzyme, catalytic domain"/>
    <property type="match status" value="1"/>
</dbReference>
<gene>
    <name evidence="7 10" type="primary">ligB</name>
    <name evidence="10" type="ORF">MNY72_01010</name>
</gene>
<comment type="function">
    <text evidence="7">Catalyzes the formation of phosphodiester linkages between 5'-phosphoryl and 3'-hydroxyl groups in double-stranded DNA using NAD as a coenzyme and as the energy source for the reaction.</text>
</comment>
<dbReference type="Pfam" id="PF01653">
    <property type="entry name" value="DNA_ligase_aden"/>
    <property type="match status" value="1"/>
</dbReference>
<evidence type="ECO:0000256" key="4">
    <source>
        <dbReference type="ARBA" id="ARBA00023027"/>
    </source>
</evidence>
<dbReference type="EC" id="6.5.1.2" evidence="7"/>
<reference evidence="10" key="1">
    <citation type="submission" date="2022-03" db="EMBL/GenBank/DDBJ databases">
        <title>ESBL-producing Moellerella wisconsensis and Escherichia marmotae isolated from wild game meat.</title>
        <authorList>
            <person name="Biggel M."/>
        </authorList>
    </citation>
    <scope>NUCLEOTIDE SEQUENCE</scope>
    <source>
        <strain evidence="10">W51</strain>
    </source>
</reference>
<feature type="active site" description="N6-AMP-lysine intermediate" evidence="7">
    <location>
        <position position="176"/>
    </location>
</feature>
<comment type="catalytic activity">
    <reaction evidence="6 7">
        <text>NAD(+) + (deoxyribonucleotide)n-3'-hydroxyl + 5'-phospho-(deoxyribonucleotide)m = (deoxyribonucleotide)n+m + AMP + beta-nicotinamide D-nucleotide.</text>
        <dbReference type="EC" id="6.5.1.2"/>
    </reaction>
</comment>
<dbReference type="Gene3D" id="3.30.470.30">
    <property type="entry name" value="DNA ligase/mRNA capping enzyme"/>
    <property type="match status" value="1"/>
</dbReference>
<dbReference type="SUPFAM" id="SSF50249">
    <property type="entry name" value="Nucleic acid-binding proteins"/>
    <property type="match status" value="1"/>
</dbReference>
<evidence type="ECO:0000256" key="7">
    <source>
        <dbReference type="HAMAP-Rule" id="MF_01587"/>
    </source>
</evidence>
<dbReference type="Pfam" id="PF03120">
    <property type="entry name" value="OB_DNA_ligase"/>
    <property type="match status" value="1"/>
</dbReference>
<dbReference type="EMBL" id="CP093245">
    <property type="protein sequence ID" value="UNH30943.1"/>
    <property type="molecule type" value="Genomic_DNA"/>
</dbReference>
<dbReference type="SMART" id="SM00532">
    <property type="entry name" value="LIGANc"/>
    <property type="match status" value="1"/>
</dbReference>
<keyword evidence="5 7" id="KW-0234">DNA repair</keyword>
<evidence type="ECO:0000256" key="3">
    <source>
        <dbReference type="ARBA" id="ARBA00022763"/>
    </source>
</evidence>
<evidence type="ECO:0000256" key="2">
    <source>
        <dbReference type="ARBA" id="ARBA00022705"/>
    </source>
</evidence>
<evidence type="ECO:0000256" key="8">
    <source>
        <dbReference type="SAM" id="Phobius"/>
    </source>
</evidence>
<dbReference type="InterPro" id="IPR012340">
    <property type="entry name" value="NA-bd_OB-fold"/>
</dbReference>
<evidence type="ECO:0000259" key="9">
    <source>
        <dbReference type="SMART" id="SM00532"/>
    </source>
</evidence>
<dbReference type="GO" id="GO:0006260">
    <property type="term" value="P:DNA replication"/>
    <property type="evidence" value="ECO:0007669"/>
    <property type="project" value="UniProtKB-KW"/>
</dbReference>
<dbReference type="NCBIfam" id="NF005987">
    <property type="entry name" value="PRK08097.1"/>
    <property type="match status" value="1"/>
</dbReference>
<dbReference type="InterPro" id="IPR020923">
    <property type="entry name" value="DNA_ligase_B"/>
</dbReference>
<feature type="transmembrane region" description="Helical" evidence="8">
    <location>
        <begin position="21"/>
        <end position="38"/>
    </location>
</feature>
<evidence type="ECO:0000256" key="1">
    <source>
        <dbReference type="ARBA" id="ARBA00022598"/>
    </source>
</evidence>
<keyword evidence="8" id="KW-1133">Transmembrane helix</keyword>
<dbReference type="InterPro" id="IPR010994">
    <property type="entry name" value="RuvA_2-like"/>
</dbReference>
<feature type="domain" description="NAD-dependent DNA ligase N-terminal" evidence="9">
    <location>
        <begin position="60"/>
        <end position="479"/>
    </location>
</feature>
<dbReference type="Gene3D" id="1.10.287.610">
    <property type="entry name" value="Helix hairpin bin"/>
    <property type="match status" value="1"/>
</dbReference>
<dbReference type="InterPro" id="IPR004150">
    <property type="entry name" value="NAD_DNA_ligase_OB"/>
</dbReference>